<dbReference type="SUPFAM" id="SSF51120">
    <property type="entry name" value="beta-Roll"/>
    <property type="match status" value="1"/>
</dbReference>
<evidence type="ECO:0000259" key="2">
    <source>
        <dbReference type="SMART" id="SM00736"/>
    </source>
</evidence>
<dbReference type="InterPro" id="IPR013783">
    <property type="entry name" value="Ig-like_fold"/>
</dbReference>
<accession>A0A0H1RBM6</accession>
<keyword evidence="4" id="KW-1185">Reference proteome</keyword>
<dbReference type="GO" id="GO:0005509">
    <property type="term" value="F:calcium ion binding"/>
    <property type="evidence" value="ECO:0007669"/>
    <property type="project" value="InterPro"/>
</dbReference>
<dbReference type="EMBL" id="LCYG01000032">
    <property type="protein sequence ID" value="KLK92625.1"/>
    <property type="molecule type" value="Genomic_DNA"/>
</dbReference>
<feature type="domain" description="Dystroglycan-type cadherin-like" evidence="2">
    <location>
        <begin position="571"/>
        <end position="664"/>
    </location>
</feature>
<feature type="region of interest" description="Disordered" evidence="1">
    <location>
        <begin position="459"/>
        <end position="493"/>
    </location>
</feature>
<dbReference type="Gene3D" id="2.60.40.10">
    <property type="entry name" value="Immunoglobulins"/>
    <property type="match status" value="4"/>
</dbReference>
<dbReference type="InterPro" id="IPR015919">
    <property type="entry name" value="Cadherin-like_sf"/>
</dbReference>
<dbReference type="Pfam" id="PF05345">
    <property type="entry name" value="He_PIG"/>
    <property type="match status" value="1"/>
</dbReference>
<evidence type="ECO:0000313" key="4">
    <source>
        <dbReference type="Proteomes" id="UP000035489"/>
    </source>
</evidence>
<dbReference type="InterPro" id="IPR018511">
    <property type="entry name" value="Hemolysin-typ_Ca-bd_CS"/>
</dbReference>
<name>A0A0H1RBM6_9HYPH</name>
<dbReference type="Pfam" id="PF16184">
    <property type="entry name" value="Cadherin_3"/>
    <property type="match status" value="1"/>
</dbReference>
<organism evidence="3 4">
    <name type="scientific">Microvirga vignae</name>
    <dbReference type="NCBI Taxonomy" id="1225564"/>
    <lineage>
        <taxon>Bacteria</taxon>
        <taxon>Pseudomonadati</taxon>
        <taxon>Pseudomonadota</taxon>
        <taxon>Alphaproteobacteria</taxon>
        <taxon>Hyphomicrobiales</taxon>
        <taxon>Methylobacteriaceae</taxon>
        <taxon>Microvirga</taxon>
    </lineage>
</organism>
<sequence length="1448" mass="144801">MATTTTATDGNDKMIGGSGADSLSGGAGTDSLNGGSGADTLNGGSGLDTVLGGSGADTLIYKAYENQWLIDGEVYTGNDQTFTLTSTGTIAWDQPSSGTTVGATSFSGYDVYDGGNGAVGSGSSKVNTTLDADTLEIWLSAQQLSDPAVQAEIAYYKNQWVPAHLNAQTGQADQAVYTFKTLNLQVSAIEKVVVKDAYGNATIATKGDDTTAVEAGDDVSGSGPSTGNVLANDFDFDSSAKMAVSAAGAGNAATSQVTAGSSVTLVGNYGTLVIKSDGSYTYTLNNTTGSAADHLAQGESASDVFTYVVSDDKGASGQARLTVTVTGTNDAPVIATAAGQAQGAVSEAGNLDDGTMVIGTATASGQLSSSDVDHNATATWSGSAVGTYGSFAIDATGKWIYTLDNSNNSAADRLAEGEIKTEMFTATVTDDKGATATQVITVTVTGTNDKPVITTATGQNEGAVREAGHNDDGTVDAGTPSASGTLTSSDVDTSATATWSGSATGIYGSFAIGADGEWTYTVDATAGSAADKLAEGETKTETFTATVTDDKGATATQTVTVTITGTNDIPSVITEIADDSTEEDQFYEYNASTHFKDVDAGDVVTYSATGLPDGLTIDTATGVISGTPTNAVVGNHTVVVTASDGEANASSEFVLTVVNTNDGPVVTSATLTVSEGGTVTLAASNFGVIDPDNSSYTFTVSNVTGGAFKIGGSTVTSFTSAQLAGGQVQFVHDGGETAPTFSVKANDGTADSNVLAGTVSFTNVNDAAVISGTSTGTVVEAGSSNSGGTPTATGDLLATDVDNTNDAFQAVTTAAASANGYGTYTVSAAGVWTYTLNNNHLAVDSLNNGQSLTDTFTVYSQDGTPKIVSVTIEGANDTALQVFFTNPADALTNSGGGVVSGTYTGATATGIVTIQVTYQDNNNTPITVSATVNANNGTWSTSSVPASANGKPISVTATEKNSSGTLIATATASGKAPAGVSGEPINLGLTNPGGDFAQVVVTIANLPSGWALDGAIQKEDGSWVVTTTDVSSLKVTTPSTYVGAEVLNVAMSWTNTDGTTGTATVLDNIEAFAPSSPIIAWSGDDVLTGANGSEDTFVVSHPASQVVIYAFEAHDKVNLIGFNGVASFGDLTVAADESGDALIQLADGASITIKDVSPGQLTDANFVFNVEPQVAIAEGTTMSLGDGSMLPLSGVITNAGELTMNSTGGDTLLQLIKEDVTFTGGGAITLSDSSSNVIQGTGMQIKLTNVDNTISGSGQIGAGQMILDNQGTITATGMNALVIDTGTNAVVNSGTLSATGSGGLLVTSGLMNSGTIWAHGGNVTIAGAVTGDGVSVIDGGATLAFGAAASVKVDMGHGDGTLKLVDSDSFTGSVTGFGAGDAFDFSDIGENATLSYAAHANGFGGVLTVTDGEDTATIRLQGQYDVSHFTLVSDATGGTLLKYDWLLA</sequence>
<evidence type="ECO:0000313" key="3">
    <source>
        <dbReference type="EMBL" id="KLK92625.1"/>
    </source>
</evidence>
<comment type="caution">
    <text evidence="3">The sequence shown here is derived from an EMBL/GenBank/DDBJ whole genome shotgun (WGS) entry which is preliminary data.</text>
</comment>
<dbReference type="InterPro" id="IPR010221">
    <property type="entry name" value="VCBS_dom"/>
</dbReference>
<dbReference type="SUPFAM" id="SSF49313">
    <property type="entry name" value="Cadherin-like"/>
    <property type="match status" value="1"/>
</dbReference>
<dbReference type="PROSITE" id="PS00330">
    <property type="entry name" value="HEMOLYSIN_CALCIUM"/>
    <property type="match status" value="2"/>
</dbReference>
<feature type="compositionally biased region" description="Low complexity" evidence="1">
    <location>
        <begin position="20"/>
        <end position="32"/>
    </location>
</feature>
<dbReference type="SMART" id="SM00736">
    <property type="entry name" value="CADG"/>
    <property type="match status" value="1"/>
</dbReference>
<dbReference type="Pfam" id="PF17963">
    <property type="entry name" value="Big_9"/>
    <property type="match status" value="1"/>
</dbReference>
<reference evidence="3 4" key="1">
    <citation type="submission" date="2015-05" db="EMBL/GenBank/DDBJ databases">
        <title>Draft genome sequence of Microvirga vignae strain BR3299, a novel nitrogen fixing bacteria isolated from Brazil semi-aired region.</title>
        <authorList>
            <person name="Zilli J.E."/>
            <person name="Passos S.R."/>
            <person name="Leite J."/>
            <person name="Baldani J.I."/>
            <person name="Xavier G.R."/>
            <person name="Rumjaneck N.G."/>
            <person name="Simoes-Araujo J.L."/>
        </authorList>
    </citation>
    <scope>NUCLEOTIDE SEQUENCE [LARGE SCALE GENOMIC DNA]</scope>
    <source>
        <strain evidence="3 4">BR3299</strain>
    </source>
</reference>
<protein>
    <recommendedName>
        <fullName evidence="2">Dystroglycan-type cadherin-like domain-containing protein</fullName>
    </recommendedName>
</protein>
<dbReference type="Proteomes" id="UP000035489">
    <property type="component" value="Unassembled WGS sequence"/>
</dbReference>
<dbReference type="InterPro" id="IPR011049">
    <property type="entry name" value="Serralysin-like_metalloprot_C"/>
</dbReference>
<gene>
    <name evidence="3" type="ORF">AA309_13070</name>
</gene>
<feature type="region of interest" description="Disordered" evidence="1">
    <location>
        <begin position="1"/>
        <end position="37"/>
    </location>
</feature>
<feature type="compositionally biased region" description="Basic and acidic residues" evidence="1">
    <location>
        <begin position="463"/>
        <end position="472"/>
    </location>
</feature>
<dbReference type="Pfam" id="PF00353">
    <property type="entry name" value="HemolysinCabind"/>
    <property type="match status" value="1"/>
</dbReference>
<dbReference type="STRING" id="1225564.AA309_13070"/>
<dbReference type="Gene3D" id="2.150.10.10">
    <property type="entry name" value="Serralysin-like metalloprotease, C-terminal"/>
    <property type="match status" value="1"/>
</dbReference>
<proteinExistence type="predicted"/>
<dbReference type="InterPro" id="IPR001343">
    <property type="entry name" value="Hemolysn_Ca-bd"/>
</dbReference>
<dbReference type="PATRIC" id="fig|1225564.3.peg.3455"/>
<dbReference type="InterPro" id="IPR006644">
    <property type="entry name" value="Cadg"/>
</dbReference>
<dbReference type="NCBIfam" id="TIGR01965">
    <property type="entry name" value="VCBS_repeat"/>
    <property type="match status" value="5"/>
</dbReference>
<evidence type="ECO:0000256" key="1">
    <source>
        <dbReference type="SAM" id="MobiDB-lite"/>
    </source>
</evidence>
<dbReference type="InterPro" id="IPR040853">
    <property type="entry name" value="RapA2_cadherin-like"/>
</dbReference>
<dbReference type="Pfam" id="PF17803">
    <property type="entry name" value="Cadherin_4"/>
    <property type="match status" value="1"/>
</dbReference>
<dbReference type="GO" id="GO:0016020">
    <property type="term" value="C:membrane"/>
    <property type="evidence" value="ECO:0007669"/>
    <property type="project" value="InterPro"/>
</dbReference>
<dbReference type="RefSeq" id="WP_047189446.1">
    <property type="nucleotide sequence ID" value="NZ_LCYG01000032.1"/>
</dbReference>
<dbReference type="PRINTS" id="PR00313">
    <property type="entry name" value="CABNDNGRPT"/>
</dbReference>